<dbReference type="FunFam" id="1.10.10.60:FF:000007">
    <property type="entry name" value="Two-component response regulator"/>
    <property type="match status" value="1"/>
</dbReference>
<evidence type="ECO:0000313" key="6">
    <source>
        <dbReference type="EMBL" id="CAI9089950.1"/>
    </source>
</evidence>
<organism evidence="6 7">
    <name type="scientific">Oldenlandia corymbosa var. corymbosa</name>
    <dbReference type="NCBI Taxonomy" id="529605"/>
    <lineage>
        <taxon>Eukaryota</taxon>
        <taxon>Viridiplantae</taxon>
        <taxon>Streptophyta</taxon>
        <taxon>Embryophyta</taxon>
        <taxon>Tracheophyta</taxon>
        <taxon>Spermatophyta</taxon>
        <taxon>Magnoliopsida</taxon>
        <taxon>eudicotyledons</taxon>
        <taxon>Gunneridae</taxon>
        <taxon>Pentapetalae</taxon>
        <taxon>asterids</taxon>
        <taxon>lamiids</taxon>
        <taxon>Gentianales</taxon>
        <taxon>Rubiaceae</taxon>
        <taxon>Rubioideae</taxon>
        <taxon>Spermacoceae</taxon>
        <taxon>Hedyotis-Oldenlandia complex</taxon>
        <taxon>Oldenlandia</taxon>
    </lineage>
</organism>
<protein>
    <submittedName>
        <fullName evidence="6">OLC1v1024607C1</fullName>
    </submittedName>
</protein>
<dbReference type="InterPro" id="IPR001005">
    <property type="entry name" value="SANT/Myb"/>
</dbReference>
<dbReference type="EMBL" id="OX459118">
    <property type="protein sequence ID" value="CAI9089950.1"/>
    <property type="molecule type" value="Genomic_DNA"/>
</dbReference>
<name>A0AAV1C314_OLDCO</name>
<dbReference type="GO" id="GO:0005634">
    <property type="term" value="C:nucleus"/>
    <property type="evidence" value="ECO:0007669"/>
    <property type="project" value="UniProtKB-SubCell"/>
</dbReference>
<proteinExistence type="predicted"/>
<dbReference type="PANTHER" id="PTHR31314">
    <property type="entry name" value="MYB FAMILY TRANSCRIPTION FACTOR PHL7-LIKE"/>
    <property type="match status" value="1"/>
</dbReference>
<dbReference type="InterPro" id="IPR006447">
    <property type="entry name" value="Myb_dom_plants"/>
</dbReference>
<dbReference type="Proteomes" id="UP001161247">
    <property type="component" value="Chromosome 1"/>
</dbReference>
<dbReference type="InterPro" id="IPR009057">
    <property type="entry name" value="Homeodomain-like_sf"/>
</dbReference>
<keyword evidence="3" id="KW-0804">Transcription</keyword>
<evidence type="ECO:0000256" key="1">
    <source>
        <dbReference type="ARBA" id="ARBA00004123"/>
    </source>
</evidence>
<keyword evidence="7" id="KW-1185">Reference proteome</keyword>
<dbReference type="AlphaFoldDB" id="A0AAV1C314"/>
<dbReference type="InterPro" id="IPR017930">
    <property type="entry name" value="Myb_dom"/>
</dbReference>
<dbReference type="Pfam" id="PF00249">
    <property type="entry name" value="Myb_DNA-binding"/>
    <property type="match status" value="1"/>
</dbReference>
<dbReference type="PANTHER" id="PTHR31314:SF113">
    <property type="entry name" value="MYB FAMILY TRANSCRIPTION FACTOR MPH1"/>
    <property type="match status" value="1"/>
</dbReference>
<evidence type="ECO:0000313" key="7">
    <source>
        <dbReference type="Proteomes" id="UP001161247"/>
    </source>
</evidence>
<keyword evidence="4" id="KW-0539">Nucleus</keyword>
<reference evidence="6" key="1">
    <citation type="submission" date="2023-03" db="EMBL/GenBank/DDBJ databases">
        <authorList>
            <person name="Julca I."/>
        </authorList>
    </citation>
    <scope>NUCLEOTIDE SEQUENCE</scope>
</reference>
<dbReference type="GO" id="GO:0003700">
    <property type="term" value="F:DNA-binding transcription factor activity"/>
    <property type="evidence" value="ECO:0007669"/>
    <property type="project" value="InterPro"/>
</dbReference>
<dbReference type="InterPro" id="IPR046955">
    <property type="entry name" value="PHR1-like"/>
</dbReference>
<dbReference type="GO" id="GO:0003677">
    <property type="term" value="F:DNA binding"/>
    <property type="evidence" value="ECO:0007669"/>
    <property type="project" value="InterPro"/>
</dbReference>
<keyword evidence="2" id="KW-0805">Transcription regulation</keyword>
<evidence type="ECO:0000256" key="2">
    <source>
        <dbReference type="ARBA" id="ARBA00023015"/>
    </source>
</evidence>
<gene>
    <name evidence="6" type="ORF">OLC1_LOCUS2206</name>
</gene>
<evidence type="ECO:0000256" key="3">
    <source>
        <dbReference type="ARBA" id="ARBA00023163"/>
    </source>
</evidence>
<dbReference type="SUPFAM" id="SSF46689">
    <property type="entry name" value="Homeodomain-like"/>
    <property type="match status" value="1"/>
</dbReference>
<accession>A0AAV1C314</accession>
<evidence type="ECO:0000259" key="5">
    <source>
        <dbReference type="PROSITE" id="PS51294"/>
    </source>
</evidence>
<sequence>MYKLEVQMVMSYKAGTVRHYKKSDLPRLRWTPELHDHFVRAVENLGGKHKATPRRIVQVMGVRGLEMSHVKSHLQMYRTTKKRTTINLTLPIENKLLDEEIAWSPPREFIGKSQTEKETMIETRSQAIYNAKVINEEGKEDDIHSDVEIENRSEISEFMNEATDDNCGEYKRLWSFDDHLISNSSDLNNGFDFLLQSNKKDRSHVNLDLTISSSSCYL</sequence>
<evidence type="ECO:0000256" key="4">
    <source>
        <dbReference type="ARBA" id="ARBA00023242"/>
    </source>
</evidence>
<feature type="domain" description="HTH myb-type" evidence="5">
    <location>
        <begin position="22"/>
        <end position="82"/>
    </location>
</feature>
<comment type="subcellular location">
    <subcellularLocation>
        <location evidence="1">Nucleus</location>
    </subcellularLocation>
</comment>
<dbReference type="NCBIfam" id="TIGR01557">
    <property type="entry name" value="myb_SHAQKYF"/>
    <property type="match status" value="1"/>
</dbReference>
<dbReference type="Gene3D" id="1.10.10.60">
    <property type="entry name" value="Homeodomain-like"/>
    <property type="match status" value="1"/>
</dbReference>
<dbReference type="PROSITE" id="PS51294">
    <property type="entry name" value="HTH_MYB"/>
    <property type="match status" value="1"/>
</dbReference>